<evidence type="ECO:0000313" key="3">
    <source>
        <dbReference type="Proteomes" id="UP000271010"/>
    </source>
</evidence>
<keyword evidence="3" id="KW-1185">Reference proteome</keyword>
<dbReference type="EMBL" id="RJJE01000009">
    <property type="protein sequence ID" value="RNI30250.1"/>
    <property type="molecule type" value="Genomic_DNA"/>
</dbReference>
<dbReference type="AlphaFoldDB" id="A0A3M9MXM7"/>
<dbReference type="PROSITE" id="PS51257">
    <property type="entry name" value="PROKAR_LIPOPROTEIN"/>
    <property type="match status" value="1"/>
</dbReference>
<dbReference type="Proteomes" id="UP000271010">
    <property type="component" value="Unassembled WGS sequence"/>
</dbReference>
<dbReference type="RefSeq" id="WP_123133327.1">
    <property type="nucleotide sequence ID" value="NZ_RJJE01000009.1"/>
</dbReference>
<sequence>MKNSVFFLAAGLLLTGCAHTENLGTTEQQEVTALGMALSLPLQKPVAVQDMTLQLLKVEDSRCPMNAMCIRQGSAITYVQVKDQKGNEATKILYLGDALTVPEDRGIRSADTVQVLLGGKPYQLILTEVQPYPNTSDARPAPKTAKVSIAAL</sequence>
<organism evidence="2 3">
    <name type="scientific">Rufibacter immobilis</name>
    <dbReference type="NCBI Taxonomy" id="1348778"/>
    <lineage>
        <taxon>Bacteria</taxon>
        <taxon>Pseudomonadati</taxon>
        <taxon>Bacteroidota</taxon>
        <taxon>Cytophagia</taxon>
        <taxon>Cytophagales</taxon>
        <taxon>Hymenobacteraceae</taxon>
        <taxon>Rufibacter</taxon>
    </lineage>
</organism>
<accession>A0A3M9MXM7</accession>
<feature type="signal peptide" evidence="1">
    <location>
        <begin position="1"/>
        <end position="20"/>
    </location>
</feature>
<name>A0A3M9MXM7_9BACT</name>
<proteinExistence type="predicted"/>
<evidence type="ECO:0008006" key="4">
    <source>
        <dbReference type="Google" id="ProtNLM"/>
    </source>
</evidence>
<feature type="chain" id="PRO_5018118288" description="Lipoprotein" evidence="1">
    <location>
        <begin position="21"/>
        <end position="152"/>
    </location>
</feature>
<gene>
    <name evidence="2" type="ORF">EFA69_12195</name>
</gene>
<comment type="caution">
    <text evidence="2">The sequence shown here is derived from an EMBL/GenBank/DDBJ whole genome shotgun (WGS) entry which is preliminary data.</text>
</comment>
<evidence type="ECO:0000256" key="1">
    <source>
        <dbReference type="SAM" id="SignalP"/>
    </source>
</evidence>
<dbReference type="OrthoDB" id="163809at2"/>
<keyword evidence="1" id="KW-0732">Signal</keyword>
<protein>
    <recommendedName>
        <fullName evidence="4">Lipoprotein</fullName>
    </recommendedName>
</protein>
<reference evidence="2 3" key="1">
    <citation type="submission" date="2018-11" db="EMBL/GenBank/DDBJ databases">
        <title>Rufibacter latericius sp. nov., isolated from water in Baiyang Lake.</title>
        <authorList>
            <person name="Yang Y."/>
        </authorList>
    </citation>
    <scope>NUCLEOTIDE SEQUENCE [LARGE SCALE GENOMIC DNA]</scope>
    <source>
        <strain evidence="2 3">MCC P1</strain>
    </source>
</reference>
<evidence type="ECO:0000313" key="2">
    <source>
        <dbReference type="EMBL" id="RNI30250.1"/>
    </source>
</evidence>